<dbReference type="AlphaFoldDB" id="A0A1H2Q9M4"/>
<dbReference type="RefSeq" id="WP_016419400.1">
    <property type="nucleotide sequence ID" value="NZ_CAUVDM010000002.1"/>
</dbReference>
<accession>A0A1H2Q9M4</accession>
<evidence type="ECO:0000256" key="1">
    <source>
        <dbReference type="SAM" id="Coils"/>
    </source>
</evidence>
<evidence type="ECO:0008006" key="4">
    <source>
        <dbReference type="Google" id="ProtNLM"/>
    </source>
</evidence>
<gene>
    <name evidence="2" type="ORF">SAMN05444420_10177</name>
</gene>
<evidence type="ECO:0000313" key="3">
    <source>
        <dbReference type="Proteomes" id="UP000182771"/>
    </source>
</evidence>
<evidence type="ECO:0000313" key="2">
    <source>
        <dbReference type="EMBL" id="SDW03394.1"/>
    </source>
</evidence>
<dbReference type="EMBL" id="FNND01000001">
    <property type="protein sequence ID" value="SDW03394.1"/>
    <property type="molecule type" value="Genomic_DNA"/>
</dbReference>
<sequence length="98" mass="10922">MNKEAFLKEAQDKINALTEKINSLTASLGIQTGDLKEKAQEEINKLLADKSSLTEKFEALKNVSDDKWEEAKKAFNDISSGNFSEGIQKGIETLKNLF</sequence>
<name>A0A1H2Q9M4_9FLAO</name>
<protein>
    <recommendedName>
        <fullName evidence="4">ErpK protein</fullName>
    </recommendedName>
</protein>
<reference evidence="2 3" key="1">
    <citation type="submission" date="2016-10" db="EMBL/GenBank/DDBJ databases">
        <authorList>
            <person name="Varghese N."/>
            <person name="Submissions S."/>
        </authorList>
    </citation>
    <scope>NUCLEOTIDE SEQUENCE [LARGE SCALE GENOMIC DNA]</scope>
    <source>
        <strain evidence="2 3">DSM 11449</strain>
    </source>
</reference>
<dbReference type="Proteomes" id="UP000182771">
    <property type="component" value="Unassembled WGS sequence"/>
</dbReference>
<proteinExistence type="predicted"/>
<dbReference type="GeneID" id="85018047"/>
<feature type="coiled-coil region" evidence="1">
    <location>
        <begin position="7"/>
        <end position="63"/>
    </location>
</feature>
<keyword evidence="1" id="KW-0175">Coiled coil</keyword>
<organism evidence="2 3">
    <name type="scientific">Capnocytophaga granulosa</name>
    <dbReference type="NCBI Taxonomy" id="45242"/>
    <lineage>
        <taxon>Bacteria</taxon>
        <taxon>Pseudomonadati</taxon>
        <taxon>Bacteroidota</taxon>
        <taxon>Flavobacteriia</taxon>
        <taxon>Flavobacteriales</taxon>
        <taxon>Flavobacteriaceae</taxon>
        <taxon>Capnocytophaga</taxon>
    </lineage>
</organism>
<comment type="caution">
    <text evidence="2">The sequence shown here is derived from an EMBL/GenBank/DDBJ whole genome shotgun (WGS) entry which is preliminary data.</text>
</comment>
<keyword evidence="3" id="KW-1185">Reference proteome</keyword>
<dbReference type="OrthoDB" id="827857at2"/>